<dbReference type="AlphaFoldDB" id="A0A0F7SMP5"/>
<feature type="chain" id="PRO_5002521975" evidence="2">
    <location>
        <begin position="20"/>
        <end position="428"/>
    </location>
</feature>
<reference evidence="3" key="1">
    <citation type="submission" date="2014-08" db="EMBL/GenBank/DDBJ databases">
        <authorList>
            <person name="Sharma Rahul"/>
            <person name="Thines Marco"/>
        </authorList>
    </citation>
    <scope>NUCLEOTIDE SEQUENCE</scope>
</reference>
<evidence type="ECO:0000256" key="1">
    <source>
        <dbReference type="ARBA" id="ARBA00022801"/>
    </source>
</evidence>
<sequence length="428" mass="45622">MRHPIYSLLALGSISVVSAIDPLSDTVLDRVISLAISSSIYSWENGTLARALTEYYVPSISPFTENFLTNDPNPSNSTITSQLILIAQSTLAHKQASFGQSSTSGNWTLSAGKSLSLLDDDSAADPASLGEVVSWYNQTQSDTQAYGVAYLLQVVPRSSTGAISHRADQFQYWSDFAYMVPPFLAYMGALENNQTLVTEAYNQLGLYRGALKQSNGLWKHIQQGSGSIDNGAWTTGNGWAAAGMLRVIAIIQNSGMANSFTNQIADLKSWISEILTGAYAHELTTGLLHNYADNSSTFIDSTGAIILASVAYRLSAMGITSVWVPFAERTYANVSAGVASSDGWVAPVVNSLDWSKQGQTSPEAQSFVILMETGRRAWVSAGSTNASGSAGTGENPNQSTATRGMFVPALSVSRGLLFGLIFVILSAI</sequence>
<dbReference type="GO" id="GO:0005975">
    <property type="term" value="P:carbohydrate metabolic process"/>
    <property type="evidence" value="ECO:0007669"/>
    <property type="project" value="InterPro"/>
</dbReference>
<dbReference type="Pfam" id="PF07470">
    <property type="entry name" value="Glyco_hydro_88"/>
    <property type="match status" value="1"/>
</dbReference>
<dbReference type="EMBL" id="LN483142">
    <property type="protein sequence ID" value="CED83332.1"/>
    <property type="molecule type" value="Genomic_DNA"/>
</dbReference>
<keyword evidence="2" id="KW-0732">Signal</keyword>
<feature type="signal peptide" evidence="2">
    <location>
        <begin position="1"/>
        <end position="19"/>
    </location>
</feature>
<protein>
    <submittedName>
        <fullName evidence="3">Six-hairpin glycosidase-like</fullName>
    </submittedName>
</protein>
<dbReference type="InterPro" id="IPR012341">
    <property type="entry name" value="6hp_glycosidase-like_sf"/>
</dbReference>
<dbReference type="InterPro" id="IPR010905">
    <property type="entry name" value="Glyco_hydro_88"/>
</dbReference>
<keyword evidence="1" id="KW-0378">Hydrolase</keyword>
<accession>A0A0F7SMP5</accession>
<dbReference type="GO" id="GO:0016798">
    <property type="term" value="F:hydrolase activity, acting on glycosyl bonds"/>
    <property type="evidence" value="ECO:0007669"/>
    <property type="project" value="UniProtKB-KW"/>
</dbReference>
<evidence type="ECO:0000313" key="3">
    <source>
        <dbReference type="EMBL" id="CED83332.1"/>
    </source>
</evidence>
<proteinExistence type="predicted"/>
<organism evidence="3">
    <name type="scientific">Phaffia rhodozyma</name>
    <name type="common">Yeast</name>
    <name type="synonym">Xanthophyllomyces dendrorhous</name>
    <dbReference type="NCBI Taxonomy" id="264483"/>
    <lineage>
        <taxon>Eukaryota</taxon>
        <taxon>Fungi</taxon>
        <taxon>Dikarya</taxon>
        <taxon>Basidiomycota</taxon>
        <taxon>Agaricomycotina</taxon>
        <taxon>Tremellomycetes</taxon>
        <taxon>Cystofilobasidiales</taxon>
        <taxon>Mrakiaceae</taxon>
        <taxon>Phaffia</taxon>
    </lineage>
</organism>
<dbReference type="InterPro" id="IPR008928">
    <property type="entry name" value="6-hairpin_glycosidase_sf"/>
</dbReference>
<dbReference type="Gene3D" id="1.50.10.10">
    <property type="match status" value="1"/>
</dbReference>
<dbReference type="PANTHER" id="PTHR41814:SF1">
    <property type="entry name" value="CELLULASE"/>
    <property type="match status" value="1"/>
</dbReference>
<evidence type="ECO:0000256" key="2">
    <source>
        <dbReference type="SAM" id="SignalP"/>
    </source>
</evidence>
<name>A0A0F7SMP5_PHARH</name>
<dbReference type="PANTHER" id="PTHR41814">
    <property type="entry name" value="EXPRESSED PROTEIN"/>
    <property type="match status" value="1"/>
</dbReference>
<keyword evidence="3" id="KW-0326">Glycosidase</keyword>
<dbReference type="SUPFAM" id="SSF48208">
    <property type="entry name" value="Six-hairpin glycosidases"/>
    <property type="match status" value="1"/>
</dbReference>